<organism evidence="1 2">
    <name type="scientific">Molorchus minor</name>
    <dbReference type="NCBI Taxonomy" id="1323400"/>
    <lineage>
        <taxon>Eukaryota</taxon>
        <taxon>Metazoa</taxon>
        <taxon>Ecdysozoa</taxon>
        <taxon>Arthropoda</taxon>
        <taxon>Hexapoda</taxon>
        <taxon>Insecta</taxon>
        <taxon>Pterygota</taxon>
        <taxon>Neoptera</taxon>
        <taxon>Endopterygota</taxon>
        <taxon>Coleoptera</taxon>
        <taxon>Polyphaga</taxon>
        <taxon>Cucujiformia</taxon>
        <taxon>Chrysomeloidea</taxon>
        <taxon>Cerambycidae</taxon>
        <taxon>Lamiinae</taxon>
        <taxon>Monochamini</taxon>
        <taxon>Molorchus</taxon>
    </lineage>
</organism>
<accession>A0ABQ9JM60</accession>
<proteinExistence type="predicted"/>
<keyword evidence="2" id="KW-1185">Reference proteome</keyword>
<sequence>MSTVRTCSERIEVQRESLNTCKSDTMTIMDAFKKTQKIEANLKNSFLNVEDTNLDLISDILNEEVKFEVVNKKVDKNGNIKEPNVNMEDKKKLLATLKAIDNGDSIESVDNSPEHRQRNLIKKFFGDVSK</sequence>
<protein>
    <submittedName>
        <fullName evidence="1">Uncharacterized protein</fullName>
    </submittedName>
</protein>
<evidence type="ECO:0000313" key="2">
    <source>
        <dbReference type="Proteomes" id="UP001162164"/>
    </source>
</evidence>
<comment type="caution">
    <text evidence="1">The sequence shown here is derived from an EMBL/GenBank/DDBJ whole genome shotgun (WGS) entry which is preliminary data.</text>
</comment>
<reference evidence="1" key="1">
    <citation type="journal article" date="2023" name="Insect Mol. Biol.">
        <title>Genome sequencing provides insights into the evolution of gene families encoding plant cell wall-degrading enzymes in longhorned beetles.</title>
        <authorList>
            <person name="Shin N.R."/>
            <person name="Okamura Y."/>
            <person name="Kirsch R."/>
            <person name="Pauchet Y."/>
        </authorList>
    </citation>
    <scope>NUCLEOTIDE SEQUENCE</scope>
    <source>
        <strain evidence="1">MMC_N1</strain>
    </source>
</reference>
<evidence type="ECO:0000313" key="1">
    <source>
        <dbReference type="EMBL" id="KAJ8978502.1"/>
    </source>
</evidence>
<name>A0ABQ9JM60_9CUCU</name>
<dbReference type="EMBL" id="JAPWTJ010000429">
    <property type="protein sequence ID" value="KAJ8978502.1"/>
    <property type="molecule type" value="Genomic_DNA"/>
</dbReference>
<gene>
    <name evidence="1" type="ORF">NQ317_002405</name>
</gene>
<dbReference type="Proteomes" id="UP001162164">
    <property type="component" value="Unassembled WGS sequence"/>
</dbReference>